<evidence type="ECO:0000313" key="2">
    <source>
        <dbReference type="Proteomes" id="UP000184076"/>
    </source>
</evidence>
<dbReference type="STRING" id="1121391.SAMN02745206_02525"/>
<proteinExistence type="predicted"/>
<accession>A0A1M5DX06</accession>
<evidence type="ECO:0000313" key="1">
    <source>
        <dbReference type="EMBL" id="SHF71548.1"/>
    </source>
</evidence>
<dbReference type="Proteomes" id="UP000184076">
    <property type="component" value="Unassembled WGS sequence"/>
</dbReference>
<organism evidence="1 2">
    <name type="scientific">Desulfacinum infernum DSM 9756</name>
    <dbReference type="NCBI Taxonomy" id="1121391"/>
    <lineage>
        <taxon>Bacteria</taxon>
        <taxon>Pseudomonadati</taxon>
        <taxon>Thermodesulfobacteriota</taxon>
        <taxon>Syntrophobacteria</taxon>
        <taxon>Syntrophobacterales</taxon>
        <taxon>Syntrophobacteraceae</taxon>
        <taxon>Desulfacinum</taxon>
    </lineage>
</organism>
<protein>
    <submittedName>
        <fullName evidence="1">Uncharacterized protein</fullName>
    </submittedName>
</protein>
<dbReference type="RefSeq" id="WP_073040018.1">
    <property type="nucleotide sequence ID" value="NZ_FQVB01000025.1"/>
</dbReference>
<keyword evidence="2" id="KW-1185">Reference proteome</keyword>
<reference evidence="2" key="1">
    <citation type="submission" date="2016-11" db="EMBL/GenBank/DDBJ databases">
        <authorList>
            <person name="Varghese N."/>
            <person name="Submissions S."/>
        </authorList>
    </citation>
    <scope>NUCLEOTIDE SEQUENCE [LARGE SCALE GENOMIC DNA]</scope>
    <source>
        <strain evidence="2">DSM 9756</strain>
    </source>
</reference>
<dbReference type="EMBL" id="FQVB01000025">
    <property type="protein sequence ID" value="SHF71548.1"/>
    <property type="molecule type" value="Genomic_DNA"/>
</dbReference>
<name>A0A1M5DX06_9BACT</name>
<dbReference type="AlphaFoldDB" id="A0A1M5DX06"/>
<dbReference type="OrthoDB" id="9788021at2"/>
<gene>
    <name evidence="1" type="ORF">SAMN02745206_02525</name>
</gene>
<sequence>MCLHQKRACVCGREEAFLFHRDNVLPEEVLLALYCPVCAREVDFDPSTMVRDAGWILEYDMEAALFYLGRGKGLVGASPEMIFDGDYCSWYGLSPRDLEESARLNRELESLKREDLRRYVEEVRLRRSLRVEELKAQGWRKALR</sequence>